<dbReference type="Pfam" id="PF13620">
    <property type="entry name" value="CarboxypepD_reg"/>
    <property type="match status" value="1"/>
</dbReference>
<feature type="signal peptide" evidence="1">
    <location>
        <begin position="1"/>
        <end position="18"/>
    </location>
</feature>
<dbReference type="SUPFAM" id="SSF56935">
    <property type="entry name" value="Porins"/>
    <property type="match status" value="1"/>
</dbReference>
<dbReference type="Proteomes" id="UP000190813">
    <property type="component" value="Unassembled WGS sequence"/>
</dbReference>
<evidence type="ECO:0000313" key="3">
    <source>
        <dbReference type="Proteomes" id="UP000190813"/>
    </source>
</evidence>
<proteinExistence type="predicted"/>
<gene>
    <name evidence="2" type="ORF">BAZ10_07510</name>
</gene>
<accession>A0A1T3MEB9</accession>
<sequence>MKKLLTLLFFMATFFVFAQKTISGKVSDTNGNGIASASVTIENPENPVIIAYGITDSKGNYKIVFNTDLPQINIKVKAFNQKSQAKEVSNQDQTVNFSLASDVTEIKEVVLKTKLITKRGDTIAYDLKAFANKNDRVLADALKKIPGIDVNKDGTILYQGEPLNKFYVNGKDLMEGGYGTINNSLPIDAIGKVEIMENHQPVKILQDKVPSDRAAINIKLKKSVTMTGRGEIGLGASPLLWNVKLTPMLFTDKIQWLFNYKSNNNGDAVENEGNILSFGGRYEGIRRNITQNSWLNVDNSDAPNIPQKRYLMNSVHYLSGNLLTNLNKNKEWEFKANASYTNNAVERESYNETQYIPQFNQGAKVTNAIKNNFYTDKVKGEVIFTKNAKKGFFKNTTTFSQFWNGDRAVIDRSISQSSGFIANPANEALESPTTSFQNSLSTIIPWKEKLINVRSFINYQTDRQTLRVDPIKFTDRQSFDSLGKPVFTPIFAYSPNAKIAEQYLRTKTFETNNAVNVSFSAKKWTFTPEIGISYISNKLNTTLFGVDNNGYRENYGDKYSNNLEFTNTTPTASTQINYKGANFSMYLTLPVNFNNIKATDPARKVAIDLQKTTFEPSLFAQYEFASFWKASVSGNINYNFGTINSVYAGYILQTPSSLIATAADGVLSQNRVQSSGARIEYRNPLNNLFFNIRGSVSNTRNNLMANTSYNGGNVTLAYIVRDNDINTNSQSFEVGKYFPKFKTNASVSFTNSNNKSLSLSDNILQRSKNNNENIAFKFNNAYFSWMSLDYTMSYGWGNNLYTTQGRETTVKSNNWTQNLNLIFYPIENHSIGLNWDQTNFSQGGQSFQNPFYDLTYQYTWAKKKIDFEVKWLNIANTKIYEQIGNSSIGTTYRRMYIRPSQIMFTVKFNFK</sequence>
<dbReference type="SUPFAM" id="SSF49464">
    <property type="entry name" value="Carboxypeptidase regulatory domain-like"/>
    <property type="match status" value="1"/>
</dbReference>
<comment type="caution">
    <text evidence="2">The sequence shown here is derived from an EMBL/GenBank/DDBJ whole genome shotgun (WGS) entry which is preliminary data.</text>
</comment>
<evidence type="ECO:0000256" key="1">
    <source>
        <dbReference type="SAM" id="SignalP"/>
    </source>
</evidence>
<evidence type="ECO:0008006" key="4">
    <source>
        <dbReference type="Google" id="ProtNLM"/>
    </source>
</evidence>
<evidence type="ECO:0000313" key="2">
    <source>
        <dbReference type="EMBL" id="OPC63007.1"/>
    </source>
</evidence>
<dbReference type="Gene3D" id="2.60.40.1120">
    <property type="entry name" value="Carboxypeptidase-like, regulatory domain"/>
    <property type="match status" value="1"/>
</dbReference>
<feature type="chain" id="PRO_5012775138" description="TonB-dependent receptor" evidence="1">
    <location>
        <begin position="19"/>
        <end position="911"/>
    </location>
</feature>
<keyword evidence="3" id="KW-1185">Reference proteome</keyword>
<protein>
    <recommendedName>
        <fullName evidence="4">TonB-dependent receptor</fullName>
    </recommendedName>
</protein>
<dbReference type="EMBL" id="MAHX01000017">
    <property type="protein sequence ID" value="OPC63007.1"/>
    <property type="molecule type" value="Genomic_DNA"/>
</dbReference>
<reference evidence="2 3" key="1">
    <citation type="submission" date="2016-06" db="EMBL/GenBank/DDBJ databases">
        <title>Revisiting the taxonomy of the Elizabethkingia Genus based on Whole-Genome Sequencing, Optical Mapping, and MALDI-TOF.</title>
        <authorList>
            <person name="Nicholson A.C."/>
        </authorList>
    </citation>
    <scope>NUCLEOTIDE SEQUENCE [LARGE SCALE GENOMIC DNA]</scope>
    <source>
        <strain evidence="2 3">G4070</strain>
    </source>
</reference>
<dbReference type="RefSeq" id="WP_185116409.1">
    <property type="nucleotide sequence ID" value="NZ_CBCSBR010000037.1"/>
</dbReference>
<keyword evidence="1" id="KW-0732">Signal</keyword>
<dbReference type="AlphaFoldDB" id="A0A1T3MEB9"/>
<name>A0A1T3MEB9_9FLAO</name>
<dbReference type="InterPro" id="IPR008969">
    <property type="entry name" value="CarboxyPept-like_regulatory"/>
</dbReference>
<organism evidence="2 3">
    <name type="scientific">Elizabethkingia occulta</name>
    <dbReference type="NCBI Taxonomy" id="1867263"/>
    <lineage>
        <taxon>Bacteria</taxon>
        <taxon>Pseudomonadati</taxon>
        <taxon>Bacteroidota</taxon>
        <taxon>Flavobacteriia</taxon>
        <taxon>Flavobacteriales</taxon>
        <taxon>Weeksellaceae</taxon>
        <taxon>Elizabethkingia</taxon>
    </lineage>
</organism>